<reference evidence="2" key="1">
    <citation type="journal article" date="2022" name="bioRxiv">
        <title>Sequencing and chromosome-scale assembly of the giantPleurodeles waltlgenome.</title>
        <authorList>
            <person name="Brown T."/>
            <person name="Elewa A."/>
            <person name="Iarovenko S."/>
            <person name="Subramanian E."/>
            <person name="Araus A.J."/>
            <person name="Petzold A."/>
            <person name="Susuki M."/>
            <person name="Suzuki K.-i.T."/>
            <person name="Hayashi T."/>
            <person name="Toyoda A."/>
            <person name="Oliveira C."/>
            <person name="Osipova E."/>
            <person name="Leigh N.D."/>
            <person name="Simon A."/>
            <person name="Yun M.H."/>
        </authorList>
    </citation>
    <scope>NUCLEOTIDE SEQUENCE</scope>
    <source>
        <strain evidence="2">20211129_DDA</strain>
        <tissue evidence="2">Liver</tissue>
    </source>
</reference>
<comment type="caution">
    <text evidence="2">The sequence shown here is derived from an EMBL/GenBank/DDBJ whole genome shotgun (WGS) entry which is preliminary data.</text>
</comment>
<accession>A0AAV7LCX9</accession>
<evidence type="ECO:0000256" key="1">
    <source>
        <dbReference type="SAM" id="MobiDB-lite"/>
    </source>
</evidence>
<feature type="region of interest" description="Disordered" evidence="1">
    <location>
        <begin position="53"/>
        <end position="94"/>
    </location>
</feature>
<protein>
    <submittedName>
        <fullName evidence="2">Uncharacterized protein</fullName>
    </submittedName>
</protein>
<organism evidence="2 3">
    <name type="scientific">Pleurodeles waltl</name>
    <name type="common">Iberian ribbed newt</name>
    <dbReference type="NCBI Taxonomy" id="8319"/>
    <lineage>
        <taxon>Eukaryota</taxon>
        <taxon>Metazoa</taxon>
        <taxon>Chordata</taxon>
        <taxon>Craniata</taxon>
        <taxon>Vertebrata</taxon>
        <taxon>Euteleostomi</taxon>
        <taxon>Amphibia</taxon>
        <taxon>Batrachia</taxon>
        <taxon>Caudata</taxon>
        <taxon>Salamandroidea</taxon>
        <taxon>Salamandridae</taxon>
        <taxon>Pleurodelinae</taxon>
        <taxon>Pleurodeles</taxon>
    </lineage>
</organism>
<dbReference type="AlphaFoldDB" id="A0AAV7LCX9"/>
<name>A0AAV7LCX9_PLEWA</name>
<keyword evidence="3" id="KW-1185">Reference proteome</keyword>
<proteinExistence type="predicted"/>
<dbReference type="Proteomes" id="UP001066276">
    <property type="component" value="Chromosome 11"/>
</dbReference>
<sequence length="94" mass="10503">MLSHTKRTLGTLHSNVPSIVKQCKPNKAAKHYGSNTDHTNNTVTHCHVGDQQERAEPHAIHEEGPTRSHTVQKRKQHHPCAAERAVSVFSPESR</sequence>
<feature type="compositionally biased region" description="Basic and acidic residues" evidence="1">
    <location>
        <begin position="53"/>
        <end position="66"/>
    </location>
</feature>
<evidence type="ECO:0000313" key="3">
    <source>
        <dbReference type="Proteomes" id="UP001066276"/>
    </source>
</evidence>
<gene>
    <name evidence="2" type="ORF">NDU88_001551</name>
</gene>
<evidence type="ECO:0000313" key="2">
    <source>
        <dbReference type="EMBL" id="KAJ1088394.1"/>
    </source>
</evidence>
<dbReference type="EMBL" id="JANPWB010000015">
    <property type="protein sequence ID" value="KAJ1088394.1"/>
    <property type="molecule type" value="Genomic_DNA"/>
</dbReference>